<dbReference type="Pfam" id="PF05296">
    <property type="entry name" value="TAS2R"/>
    <property type="match status" value="1"/>
</dbReference>
<keyword evidence="15" id="KW-1185">Reference proteome</keyword>
<sequence>MSFSDNILPFVDISSLLFLFPVNIFIFIVNILDWKKKRTLQASDKIITGISVCNLVFGMVKLCKSLSTLYNITSMKIINSTIFLTAISCKIWFSACLCVHFCLKIVKIHHCFYIYLQRTFHKKLSWILVLSVVESVLVSPFVALYSPNEVILSNAHLNSSMMIVPRNIQPLKISSFLLFCIPIFFAIILFAMSSLTITYTLCRHIKVLRNNSQDFQSSTTEAHIRATITVFTLFFLCLMLVLYVTMSQMYFRLSGQKLQYIVVTLHFLFSILNYWALINGNQKLNKASREMMNCLIC</sequence>
<keyword evidence="3 12" id="KW-0919">Taste</keyword>
<evidence type="ECO:0000256" key="4">
    <source>
        <dbReference type="ARBA" id="ARBA00022606"/>
    </source>
</evidence>
<evidence type="ECO:0000256" key="5">
    <source>
        <dbReference type="ARBA" id="ARBA00022692"/>
    </source>
</evidence>
<protein>
    <recommendedName>
        <fullName evidence="12">Taste receptor type 2</fullName>
    </recommendedName>
</protein>
<feature type="transmembrane region" description="Helical" evidence="13">
    <location>
        <begin position="124"/>
        <end position="145"/>
    </location>
</feature>
<proteinExistence type="inferred from homology"/>
<keyword evidence="4 12" id="KW-0716">Sensory transduction</keyword>
<evidence type="ECO:0000256" key="3">
    <source>
        <dbReference type="ARBA" id="ARBA00022480"/>
    </source>
</evidence>
<comment type="caution">
    <text evidence="14">The sequence shown here is derived from an EMBL/GenBank/DDBJ whole genome shotgun (WGS) entry which is preliminary data.</text>
</comment>
<dbReference type="AlphaFoldDB" id="A0A8J6BP20"/>
<accession>A0A8J6BP20</accession>
<dbReference type="GO" id="GO:0016020">
    <property type="term" value="C:membrane"/>
    <property type="evidence" value="ECO:0007669"/>
    <property type="project" value="UniProtKB-SubCell"/>
</dbReference>
<dbReference type="GO" id="GO:0004930">
    <property type="term" value="F:G protein-coupled receptor activity"/>
    <property type="evidence" value="ECO:0007669"/>
    <property type="project" value="UniProtKB-KW"/>
</dbReference>
<evidence type="ECO:0000256" key="7">
    <source>
        <dbReference type="ARBA" id="ARBA00023040"/>
    </source>
</evidence>
<comment type="subcellular location">
    <subcellularLocation>
        <location evidence="1 12">Membrane</location>
        <topology evidence="1 12">Multi-pass membrane protein</topology>
    </subcellularLocation>
</comment>
<evidence type="ECO:0000256" key="12">
    <source>
        <dbReference type="RuleBase" id="RU004424"/>
    </source>
</evidence>
<evidence type="ECO:0000256" key="10">
    <source>
        <dbReference type="ARBA" id="ARBA00023224"/>
    </source>
</evidence>
<name>A0A8J6BP20_ELECQ</name>
<gene>
    <name evidence="14" type="ORF">GDO78_020334</name>
</gene>
<evidence type="ECO:0000256" key="1">
    <source>
        <dbReference type="ARBA" id="ARBA00004141"/>
    </source>
</evidence>
<evidence type="ECO:0000313" key="15">
    <source>
        <dbReference type="Proteomes" id="UP000770717"/>
    </source>
</evidence>
<feature type="transmembrane region" description="Helical" evidence="13">
    <location>
        <begin position="176"/>
        <end position="201"/>
    </location>
</feature>
<keyword evidence="9 12" id="KW-0675">Receptor</keyword>
<dbReference type="InterPro" id="IPR007960">
    <property type="entry name" value="TAS2R"/>
</dbReference>
<evidence type="ECO:0000256" key="6">
    <source>
        <dbReference type="ARBA" id="ARBA00022989"/>
    </source>
</evidence>
<feature type="non-terminal residue" evidence="14">
    <location>
        <position position="297"/>
    </location>
</feature>
<keyword evidence="8 12" id="KW-0472">Membrane</keyword>
<keyword evidence="5 12" id="KW-0812">Transmembrane</keyword>
<evidence type="ECO:0000256" key="8">
    <source>
        <dbReference type="ARBA" id="ARBA00023136"/>
    </source>
</evidence>
<dbReference type="PANTHER" id="PTHR11394:SF47">
    <property type="entry name" value="TASTE RECEPTOR TYPE 2 MEMBER 40"/>
    <property type="match status" value="1"/>
</dbReference>
<dbReference type="GO" id="GO:0033038">
    <property type="term" value="F:bitter taste receptor activity"/>
    <property type="evidence" value="ECO:0007669"/>
    <property type="project" value="InterPro"/>
</dbReference>
<evidence type="ECO:0000256" key="9">
    <source>
        <dbReference type="ARBA" id="ARBA00023170"/>
    </source>
</evidence>
<comment type="similarity">
    <text evidence="2 11">Belongs to the G-protein coupled receptor T2R family.</text>
</comment>
<dbReference type="OrthoDB" id="8876749at2759"/>
<dbReference type="Proteomes" id="UP000770717">
    <property type="component" value="Unassembled WGS sequence"/>
</dbReference>
<evidence type="ECO:0000256" key="13">
    <source>
        <dbReference type="SAM" id="Phobius"/>
    </source>
</evidence>
<evidence type="ECO:0000256" key="11">
    <source>
        <dbReference type="RuleBase" id="RU004423"/>
    </source>
</evidence>
<dbReference type="EMBL" id="WNTK01004906">
    <property type="protein sequence ID" value="KAG9464188.1"/>
    <property type="molecule type" value="Genomic_DNA"/>
</dbReference>
<reference evidence="14" key="1">
    <citation type="thesis" date="2020" institute="ProQuest LLC" country="789 East Eisenhower Parkway, Ann Arbor, MI, USA">
        <title>Comparative Genomics and Chromosome Evolution.</title>
        <authorList>
            <person name="Mudd A.B."/>
        </authorList>
    </citation>
    <scope>NUCLEOTIDE SEQUENCE</scope>
    <source>
        <strain evidence="14">HN-11 Male</strain>
        <tissue evidence="14">Kidney and liver</tissue>
    </source>
</reference>
<organism evidence="14 15">
    <name type="scientific">Eleutherodactylus coqui</name>
    <name type="common">Puerto Rican coqui</name>
    <dbReference type="NCBI Taxonomy" id="57060"/>
    <lineage>
        <taxon>Eukaryota</taxon>
        <taxon>Metazoa</taxon>
        <taxon>Chordata</taxon>
        <taxon>Craniata</taxon>
        <taxon>Vertebrata</taxon>
        <taxon>Euteleostomi</taxon>
        <taxon>Amphibia</taxon>
        <taxon>Batrachia</taxon>
        <taxon>Anura</taxon>
        <taxon>Neobatrachia</taxon>
        <taxon>Hyloidea</taxon>
        <taxon>Eleutherodactylidae</taxon>
        <taxon>Eleutherodactylinae</taxon>
        <taxon>Eleutherodactylus</taxon>
        <taxon>Eleutherodactylus</taxon>
    </lineage>
</organism>
<dbReference type="PANTHER" id="PTHR11394">
    <property type="entry name" value="TASTE RECEPTOR TYPE 2"/>
    <property type="match status" value="1"/>
</dbReference>
<keyword evidence="6 13" id="KW-1133">Transmembrane helix</keyword>
<feature type="transmembrane region" description="Helical" evidence="13">
    <location>
        <begin position="222"/>
        <end position="246"/>
    </location>
</feature>
<feature type="transmembrane region" description="Helical" evidence="13">
    <location>
        <begin position="258"/>
        <end position="278"/>
    </location>
</feature>
<keyword evidence="10 12" id="KW-0807">Transducer</keyword>
<keyword evidence="7 12" id="KW-0297">G-protein coupled receptor</keyword>
<feature type="transmembrane region" description="Helical" evidence="13">
    <location>
        <begin position="82"/>
        <end position="103"/>
    </location>
</feature>
<dbReference type="Gene3D" id="1.20.1070.10">
    <property type="entry name" value="Rhodopsin 7-helix transmembrane proteins"/>
    <property type="match status" value="1"/>
</dbReference>
<dbReference type="SUPFAM" id="SSF81321">
    <property type="entry name" value="Family A G protein-coupled receptor-like"/>
    <property type="match status" value="1"/>
</dbReference>
<evidence type="ECO:0000256" key="2">
    <source>
        <dbReference type="ARBA" id="ARBA00007376"/>
    </source>
</evidence>
<feature type="transmembrane region" description="Helical" evidence="13">
    <location>
        <begin position="46"/>
        <end position="62"/>
    </location>
</feature>
<evidence type="ECO:0000313" key="14">
    <source>
        <dbReference type="EMBL" id="KAG9464188.1"/>
    </source>
</evidence>
<feature type="transmembrane region" description="Helical" evidence="13">
    <location>
        <begin position="13"/>
        <end position="34"/>
    </location>
</feature>